<dbReference type="Gene3D" id="2.30.110.10">
    <property type="entry name" value="Electron Transport, Fmn-binding Protein, Chain A"/>
    <property type="match status" value="1"/>
</dbReference>
<comment type="caution">
    <text evidence="1">The sequence shown here is derived from an EMBL/GenBank/DDBJ whole genome shotgun (WGS) entry which is preliminary data.</text>
</comment>
<dbReference type="Proteomes" id="UP000690515">
    <property type="component" value="Unassembled WGS sequence"/>
</dbReference>
<accession>A0ABS5ZBK8</accession>
<organism evidence="1 2">
    <name type="scientific">Zooshikella harenae</name>
    <dbReference type="NCBI Taxonomy" id="2827238"/>
    <lineage>
        <taxon>Bacteria</taxon>
        <taxon>Pseudomonadati</taxon>
        <taxon>Pseudomonadota</taxon>
        <taxon>Gammaproteobacteria</taxon>
        <taxon>Oceanospirillales</taxon>
        <taxon>Zooshikellaceae</taxon>
        <taxon>Zooshikella</taxon>
    </lineage>
</organism>
<name>A0ABS5ZBK8_9GAMM</name>
<dbReference type="InterPro" id="IPR007396">
    <property type="entry name" value="TR_PAI2-type"/>
</dbReference>
<sequence length="207" mass="23431">MYIPESFRISDLETLHSFIDQHSFGIIVSEREGNLLASHVPFLLNKDQGVLGCLRSHMAIKNDHWKFFEKACEVLIIFSGPHAYISPSWYEKKPAVPTWNYTAVHVKAKASIVSSDVLDHDLNELVKKYDPVLSGDHTMIPDDFKERLMQAIVGVQFEITDIEGKYKLGQNRSANDQEGIIAGLKAQPDVDSHLLAKFTEEYTKKGE</sequence>
<dbReference type="PANTHER" id="PTHR35802:SF1">
    <property type="entry name" value="PROTEASE SYNTHASE AND SPORULATION PROTEIN PAI 2"/>
    <property type="match status" value="1"/>
</dbReference>
<protein>
    <submittedName>
        <fullName evidence="1">FMN-binding negative transcriptional regulator</fullName>
    </submittedName>
</protein>
<dbReference type="SUPFAM" id="SSF50475">
    <property type="entry name" value="FMN-binding split barrel"/>
    <property type="match status" value="1"/>
</dbReference>
<evidence type="ECO:0000313" key="1">
    <source>
        <dbReference type="EMBL" id="MBU2711444.1"/>
    </source>
</evidence>
<proteinExistence type="predicted"/>
<evidence type="ECO:0000313" key="2">
    <source>
        <dbReference type="Proteomes" id="UP000690515"/>
    </source>
</evidence>
<dbReference type="RefSeq" id="WP_215819602.1">
    <property type="nucleotide sequence ID" value="NZ_JAGSOY010000019.1"/>
</dbReference>
<reference evidence="1 2" key="1">
    <citation type="submission" date="2021-04" db="EMBL/GenBank/DDBJ databases">
        <authorList>
            <person name="Pira H."/>
            <person name="Risdian C."/>
            <person name="Wink J."/>
        </authorList>
    </citation>
    <scope>NUCLEOTIDE SEQUENCE [LARGE SCALE GENOMIC DNA]</scope>
    <source>
        <strain evidence="1 2">WH53</strain>
    </source>
</reference>
<dbReference type="PANTHER" id="PTHR35802">
    <property type="entry name" value="PROTEASE SYNTHASE AND SPORULATION PROTEIN PAI 2"/>
    <property type="match status" value="1"/>
</dbReference>
<dbReference type="Pfam" id="PF04299">
    <property type="entry name" value="FMN_bind_2"/>
    <property type="match status" value="1"/>
</dbReference>
<dbReference type="EMBL" id="JAGSOY010000019">
    <property type="protein sequence ID" value="MBU2711444.1"/>
    <property type="molecule type" value="Genomic_DNA"/>
</dbReference>
<dbReference type="InterPro" id="IPR012349">
    <property type="entry name" value="Split_barrel_FMN-bd"/>
</dbReference>
<dbReference type="PIRSF" id="PIRSF010372">
    <property type="entry name" value="PaiB"/>
    <property type="match status" value="1"/>
</dbReference>
<keyword evidence="2" id="KW-1185">Reference proteome</keyword>
<gene>
    <name evidence="1" type="ORF">KCG35_10270</name>
</gene>